<name>A0A915IYR2_ROMCU</name>
<dbReference type="WBParaSite" id="nRc.2.0.1.t19255-RA">
    <property type="protein sequence ID" value="nRc.2.0.1.t19255-RA"/>
    <property type="gene ID" value="nRc.2.0.1.g19255"/>
</dbReference>
<dbReference type="AlphaFoldDB" id="A0A915IYR2"/>
<sequence>METPLFNAKRIVHKKTLGSIVCLQVCSLTTKQQTLRSKDCMEPRRQRKKILIIQVARCLEIRKKKYRVIIDKLLAEILSADPNLIVGLPRTQQSYNFDGKSLVKMSRRQDFHIYNDETQACRSSVHVFRNITAQERRDSKAKC</sequence>
<organism evidence="1 2">
    <name type="scientific">Romanomermis culicivorax</name>
    <name type="common">Nematode worm</name>
    <dbReference type="NCBI Taxonomy" id="13658"/>
    <lineage>
        <taxon>Eukaryota</taxon>
        <taxon>Metazoa</taxon>
        <taxon>Ecdysozoa</taxon>
        <taxon>Nematoda</taxon>
        <taxon>Enoplea</taxon>
        <taxon>Dorylaimia</taxon>
        <taxon>Mermithida</taxon>
        <taxon>Mermithoidea</taxon>
        <taxon>Mermithidae</taxon>
        <taxon>Romanomermis</taxon>
    </lineage>
</organism>
<protein>
    <submittedName>
        <fullName evidence="2">Uncharacterized protein</fullName>
    </submittedName>
</protein>
<dbReference type="Proteomes" id="UP000887565">
    <property type="component" value="Unplaced"/>
</dbReference>
<reference evidence="2" key="1">
    <citation type="submission" date="2022-11" db="UniProtKB">
        <authorList>
            <consortium name="WormBaseParasite"/>
        </authorList>
    </citation>
    <scope>IDENTIFICATION</scope>
</reference>
<proteinExistence type="predicted"/>
<accession>A0A915IYR2</accession>
<evidence type="ECO:0000313" key="2">
    <source>
        <dbReference type="WBParaSite" id="nRc.2.0.1.t19255-RA"/>
    </source>
</evidence>
<keyword evidence="1" id="KW-1185">Reference proteome</keyword>
<evidence type="ECO:0000313" key="1">
    <source>
        <dbReference type="Proteomes" id="UP000887565"/>
    </source>
</evidence>